<reference evidence="2 3" key="1">
    <citation type="submission" date="2019-05" db="EMBL/GenBank/DDBJ databases">
        <title>Nakamurella sp. N5BH11, whole genome shotgun sequence.</title>
        <authorList>
            <person name="Tuo L."/>
        </authorList>
    </citation>
    <scope>NUCLEOTIDE SEQUENCE [LARGE SCALE GENOMIC DNA]</scope>
    <source>
        <strain evidence="2 3">N5BH11</strain>
    </source>
</reference>
<keyword evidence="3" id="KW-1185">Reference proteome</keyword>
<gene>
    <name evidence="2" type="ORF">FDO65_05995</name>
</gene>
<feature type="compositionally biased region" description="Low complexity" evidence="1">
    <location>
        <begin position="46"/>
        <end position="55"/>
    </location>
</feature>
<dbReference type="AlphaFoldDB" id="A0A4U6QM11"/>
<evidence type="ECO:0000313" key="2">
    <source>
        <dbReference type="EMBL" id="TKV61178.1"/>
    </source>
</evidence>
<dbReference type="Proteomes" id="UP000306985">
    <property type="component" value="Unassembled WGS sequence"/>
</dbReference>
<proteinExistence type="predicted"/>
<evidence type="ECO:0000313" key="3">
    <source>
        <dbReference type="Proteomes" id="UP000306985"/>
    </source>
</evidence>
<feature type="region of interest" description="Disordered" evidence="1">
    <location>
        <begin position="40"/>
        <end position="104"/>
    </location>
</feature>
<dbReference type="RefSeq" id="WP_137448482.1">
    <property type="nucleotide sequence ID" value="NZ_SZZH01000001.1"/>
</dbReference>
<accession>A0A4U6QM11</accession>
<dbReference type="EMBL" id="SZZH01000001">
    <property type="protein sequence ID" value="TKV61178.1"/>
    <property type="molecule type" value="Genomic_DNA"/>
</dbReference>
<evidence type="ECO:0000256" key="1">
    <source>
        <dbReference type="SAM" id="MobiDB-lite"/>
    </source>
</evidence>
<name>A0A4U6QM11_9ACTN</name>
<organism evidence="2 3">
    <name type="scientific">Nakamurella flava</name>
    <dbReference type="NCBI Taxonomy" id="2576308"/>
    <lineage>
        <taxon>Bacteria</taxon>
        <taxon>Bacillati</taxon>
        <taxon>Actinomycetota</taxon>
        <taxon>Actinomycetes</taxon>
        <taxon>Nakamurellales</taxon>
        <taxon>Nakamurellaceae</taxon>
        <taxon>Nakamurella</taxon>
    </lineage>
</organism>
<feature type="compositionally biased region" description="Basic and acidic residues" evidence="1">
    <location>
        <begin position="87"/>
        <end position="104"/>
    </location>
</feature>
<comment type="caution">
    <text evidence="2">The sequence shown here is derived from an EMBL/GenBank/DDBJ whole genome shotgun (WGS) entry which is preliminary data.</text>
</comment>
<protein>
    <submittedName>
        <fullName evidence="2">Uncharacterized protein</fullName>
    </submittedName>
</protein>
<sequence>MILNILLLLSMVALLTVVPLLPGLITARLVRTELVRTPGGAPDLFAAPAPTPARAGGCGRRPSPSPSRIRDIVGAVPNGGASGAGRVSDRPVRTVDDRTVGAAR</sequence>